<keyword evidence="3" id="KW-1185">Reference proteome</keyword>
<reference evidence="2 3" key="1">
    <citation type="submission" date="2017-03" db="EMBL/GenBank/DDBJ databases">
        <authorList>
            <person name="Afonso C.L."/>
            <person name="Miller P.J."/>
            <person name="Scott M.A."/>
            <person name="Spackman E."/>
            <person name="Goraichik I."/>
            <person name="Dimitrov K.M."/>
            <person name="Suarez D.L."/>
            <person name="Swayne D.E."/>
        </authorList>
    </citation>
    <scope>NUCLEOTIDE SEQUENCE [LARGE SCALE GENOMIC DNA]</scope>
    <source>
        <strain evidence="2">Genome sequencing of Nitrospira japonica strain NJ11</strain>
    </source>
</reference>
<evidence type="ECO:0000313" key="3">
    <source>
        <dbReference type="Proteomes" id="UP000192042"/>
    </source>
</evidence>
<dbReference type="InterPro" id="IPR000253">
    <property type="entry name" value="FHA_dom"/>
</dbReference>
<dbReference type="Proteomes" id="UP000192042">
    <property type="component" value="Chromosome I"/>
</dbReference>
<dbReference type="RefSeq" id="WP_080887138.1">
    <property type="nucleotide sequence ID" value="NZ_LT828648.1"/>
</dbReference>
<dbReference type="SMART" id="SM00240">
    <property type="entry name" value="FHA"/>
    <property type="match status" value="1"/>
</dbReference>
<dbReference type="SUPFAM" id="SSF49879">
    <property type="entry name" value="SMAD/FHA domain"/>
    <property type="match status" value="2"/>
</dbReference>
<dbReference type="InterPro" id="IPR050923">
    <property type="entry name" value="Cell_Proc_Reg/RNA_Proc"/>
</dbReference>
<sequence>MAHTTDAPAKLLVKLHGQGSRTIEIMHDVYTIGRKTGNDLSIDDHTVSGHHARIVKVQAVYFLEDLNSTNGSSVNGMRVDRHQLRDSDVITIGQHRIIFQEPAAPAAAPPSPSSFVDETMAISGGESGIPAASLSAKVVVTDGSTERPEYLLNKPVSSIGSQQGAAIRLTGWFAPKFAAQIIQRGGAYFVSLAQGGKTLLVNGRDVTGQQQLRNGDHIQVAGVSLTFYWLGSRK</sequence>
<dbReference type="PANTHER" id="PTHR23308">
    <property type="entry name" value="NUCLEAR INHIBITOR OF PROTEIN PHOSPHATASE-1"/>
    <property type="match status" value="1"/>
</dbReference>
<dbReference type="Gene3D" id="2.60.200.20">
    <property type="match status" value="2"/>
</dbReference>
<dbReference type="Pfam" id="PF00498">
    <property type="entry name" value="FHA"/>
    <property type="match status" value="1"/>
</dbReference>
<organism evidence="2 3">
    <name type="scientific">Nitrospira japonica</name>
    <dbReference type="NCBI Taxonomy" id="1325564"/>
    <lineage>
        <taxon>Bacteria</taxon>
        <taxon>Pseudomonadati</taxon>
        <taxon>Nitrospirota</taxon>
        <taxon>Nitrospiria</taxon>
        <taxon>Nitrospirales</taxon>
        <taxon>Nitrospiraceae</taxon>
        <taxon>Nitrospira</taxon>
    </lineage>
</organism>
<gene>
    <name evidence="2" type="ORF">NSJP_2639</name>
</gene>
<dbReference type="InterPro" id="IPR008984">
    <property type="entry name" value="SMAD_FHA_dom_sf"/>
</dbReference>
<protein>
    <submittedName>
        <fullName evidence="2">FHA domain containing protein</fullName>
    </submittedName>
</protein>
<evidence type="ECO:0000259" key="1">
    <source>
        <dbReference type="PROSITE" id="PS50006"/>
    </source>
</evidence>
<dbReference type="STRING" id="1325564.NSJP_2639"/>
<accession>A0A1W1I720</accession>
<dbReference type="EMBL" id="LT828648">
    <property type="protein sequence ID" value="SLM48806.1"/>
    <property type="molecule type" value="Genomic_DNA"/>
</dbReference>
<dbReference type="OrthoDB" id="9782676at2"/>
<dbReference type="PROSITE" id="PS50006">
    <property type="entry name" value="FHA_DOMAIN"/>
    <property type="match status" value="1"/>
</dbReference>
<feature type="domain" description="FHA" evidence="1">
    <location>
        <begin position="30"/>
        <end position="79"/>
    </location>
</feature>
<name>A0A1W1I720_9BACT</name>
<proteinExistence type="predicted"/>
<evidence type="ECO:0000313" key="2">
    <source>
        <dbReference type="EMBL" id="SLM48806.1"/>
    </source>
</evidence>
<dbReference type="CDD" id="cd00060">
    <property type="entry name" value="FHA"/>
    <property type="match status" value="2"/>
</dbReference>
<dbReference type="AlphaFoldDB" id="A0A1W1I720"/>
<dbReference type="KEGG" id="nja:NSJP_2639"/>